<dbReference type="EMBL" id="JAATJC010000001">
    <property type="protein sequence ID" value="NJC05593.1"/>
    <property type="molecule type" value="Genomic_DNA"/>
</dbReference>
<sequence>MLQRFDCTWQRLNGGEFIQQIGFEFFQYASPKFNPRHVALDNIPKRHGQSHR</sequence>
<dbReference type="Proteomes" id="UP000558192">
    <property type="component" value="Unassembled WGS sequence"/>
</dbReference>
<evidence type="ECO:0000313" key="1">
    <source>
        <dbReference type="EMBL" id="NJC05593.1"/>
    </source>
</evidence>
<name>A0A7X5Y5I5_9SPHN</name>
<comment type="caution">
    <text evidence="1">The sequence shown here is derived from an EMBL/GenBank/DDBJ whole genome shotgun (WGS) entry which is preliminary data.</text>
</comment>
<keyword evidence="2" id="KW-1185">Reference proteome</keyword>
<proteinExistence type="predicted"/>
<protein>
    <submittedName>
        <fullName evidence="1">Uncharacterized protein</fullName>
    </submittedName>
</protein>
<reference evidence="1 2" key="1">
    <citation type="submission" date="2020-03" db="EMBL/GenBank/DDBJ databases">
        <title>Genomic Encyclopedia of Type Strains, Phase IV (KMG-IV): sequencing the most valuable type-strain genomes for metagenomic binning, comparative biology and taxonomic classification.</title>
        <authorList>
            <person name="Goeker M."/>
        </authorList>
    </citation>
    <scope>NUCLEOTIDE SEQUENCE [LARGE SCALE GENOMIC DNA]</scope>
    <source>
        <strain evidence="1 2">DSM 16846</strain>
    </source>
</reference>
<organism evidence="1 2">
    <name type="scientific">Sphingomonas kaistensis</name>
    <dbReference type="NCBI Taxonomy" id="298708"/>
    <lineage>
        <taxon>Bacteria</taxon>
        <taxon>Pseudomonadati</taxon>
        <taxon>Pseudomonadota</taxon>
        <taxon>Alphaproteobacteria</taxon>
        <taxon>Sphingomonadales</taxon>
        <taxon>Sphingomonadaceae</taxon>
        <taxon>Sphingomonas</taxon>
    </lineage>
</organism>
<evidence type="ECO:0000313" key="2">
    <source>
        <dbReference type="Proteomes" id="UP000558192"/>
    </source>
</evidence>
<gene>
    <name evidence="1" type="ORF">GGQ97_001386</name>
</gene>
<accession>A0A7X5Y5I5</accession>
<dbReference type="AlphaFoldDB" id="A0A7X5Y5I5"/>